<comment type="caution">
    <text evidence="7">The sequence shown here is derived from an EMBL/GenBank/DDBJ whole genome shotgun (WGS) entry which is preliminary data.</text>
</comment>
<dbReference type="EMBL" id="BMKE01000006">
    <property type="protein sequence ID" value="GGB39066.1"/>
    <property type="molecule type" value="Genomic_DNA"/>
</dbReference>
<dbReference type="Proteomes" id="UP000646152">
    <property type="component" value="Unassembled WGS sequence"/>
</dbReference>
<accession>A0ABQ1IFN3</accession>
<evidence type="ECO:0000313" key="7">
    <source>
        <dbReference type="EMBL" id="GGB39066.1"/>
    </source>
</evidence>
<keyword evidence="8" id="KW-1185">Reference proteome</keyword>
<evidence type="ECO:0000259" key="6">
    <source>
        <dbReference type="Pfam" id="PF04893"/>
    </source>
</evidence>
<sequence>MILNHIWGLYAHPKTEWHTIDSNHESFSYSLVHLALIALIPPVCAYFSTTLIGWNLGYSNTTNTMLTHESALAMAVGMYFTLIIGVFALAYMMFWMAKTFGANPSFSHTIELASYTATPLFMTGFAMFYPEPIFLMAVGLAGVAYSVYLLYSGIPIIMHIPEERGFIYSSSVVTVGLVLLVCIMVGSVIVWSVGFGPVYTH</sequence>
<evidence type="ECO:0000313" key="8">
    <source>
        <dbReference type="Proteomes" id="UP000646152"/>
    </source>
</evidence>
<feature type="transmembrane region" description="Helical" evidence="5">
    <location>
        <begin position="31"/>
        <end position="52"/>
    </location>
</feature>
<reference evidence="8" key="1">
    <citation type="journal article" date="2019" name="Int. J. Syst. Evol. Microbiol.">
        <title>The Global Catalogue of Microorganisms (GCM) 10K type strain sequencing project: providing services to taxonomists for standard genome sequencing and annotation.</title>
        <authorList>
            <consortium name="The Broad Institute Genomics Platform"/>
            <consortium name="The Broad Institute Genome Sequencing Center for Infectious Disease"/>
            <person name="Wu L."/>
            <person name="Ma J."/>
        </authorList>
    </citation>
    <scope>NUCLEOTIDE SEQUENCE [LARGE SCALE GENOMIC DNA]</scope>
    <source>
        <strain evidence="8">CGMCC 1.15923</strain>
    </source>
</reference>
<organism evidence="7 8">
    <name type="scientific">Oceanisphaera marina</name>
    <dbReference type="NCBI Taxonomy" id="2017550"/>
    <lineage>
        <taxon>Bacteria</taxon>
        <taxon>Pseudomonadati</taxon>
        <taxon>Pseudomonadota</taxon>
        <taxon>Gammaproteobacteria</taxon>
        <taxon>Aeromonadales</taxon>
        <taxon>Aeromonadaceae</taxon>
        <taxon>Oceanisphaera</taxon>
    </lineage>
</organism>
<proteinExistence type="predicted"/>
<evidence type="ECO:0000256" key="1">
    <source>
        <dbReference type="ARBA" id="ARBA00004141"/>
    </source>
</evidence>
<evidence type="ECO:0000256" key="5">
    <source>
        <dbReference type="SAM" id="Phobius"/>
    </source>
</evidence>
<gene>
    <name evidence="7" type="ORF">GCM10011502_10460</name>
</gene>
<name>A0ABQ1IFN3_9GAMM</name>
<feature type="transmembrane region" description="Helical" evidence="5">
    <location>
        <begin position="109"/>
        <end position="128"/>
    </location>
</feature>
<evidence type="ECO:0000256" key="4">
    <source>
        <dbReference type="ARBA" id="ARBA00023136"/>
    </source>
</evidence>
<dbReference type="Pfam" id="PF04893">
    <property type="entry name" value="Yip1"/>
    <property type="match status" value="1"/>
</dbReference>
<comment type="subcellular location">
    <subcellularLocation>
        <location evidence="1">Membrane</location>
        <topology evidence="1">Multi-pass membrane protein</topology>
    </subcellularLocation>
</comment>
<feature type="transmembrane region" description="Helical" evidence="5">
    <location>
        <begin position="134"/>
        <end position="154"/>
    </location>
</feature>
<feature type="transmembrane region" description="Helical" evidence="5">
    <location>
        <begin position="72"/>
        <end position="97"/>
    </location>
</feature>
<dbReference type="RefSeq" id="WP_188629042.1">
    <property type="nucleotide sequence ID" value="NZ_BMKE01000006.1"/>
</dbReference>
<keyword evidence="3 5" id="KW-1133">Transmembrane helix</keyword>
<evidence type="ECO:0000256" key="2">
    <source>
        <dbReference type="ARBA" id="ARBA00022692"/>
    </source>
</evidence>
<feature type="transmembrane region" description="Helical" evidence="5">
    <location>
        <begin position="166"/>
        <end position="191"/>
    </location>
</feature>
<protein>
    <submittedName>
        <fullName evidence="7">YIP1 family protein</fullName>
    </submittedName>
</protein>
<dbReference type="InterPro" id="IPR006977">
    <property type="entry name" value="Yip1_dom"/>
</dbReference>
<feature type="domain" description="Yip1" evidence="6">
    <location>
        <begin position="7"/>
        <end position="183"/>
    </location>
</feature>
<evidence type="ECO:0000256" key="3">
    <source>
        <dbReference type="ARBA" id="ARBA00022989"/>
    </source>
</evidence>
<keyword evidence="2 5" id="KW-0812">Transmembrane</keyword>
<keyword evidence="4 5" id="KW-0472">Membrane</keyword>